<gene>
    <name evidence="4" type="ORF">J2S42_006542</name>
</gene>
<feature type="transmembrane region" description="Helical" evidence="1">
    <location>
        <begin position="99"/>
        <end position="120"/>
    </location>
</feature>
<dbReference type="InterPro" id="IPR029787">
    <property type="entry name" value="Nucleotide_cyclase"/>
</dbReference>
<name>A0AAE4B3A1_9ACTN</name>
<feature type="transmembrane region" description="Helical" evidence="1">
    <location>
        <begin position="297"/>
        <end position="315"/>
    </location>
</feature>
<dbReference type="PANTHER" id="PTHR33121">
    <property type="entry name" value="CYCLIC DI-GMP PHOSPHODIESTERASE PDEF"/>
    <property type="match status" value="1"/>
</dbReference>
<dbReference type="InterPro" id="IPR001633">
    <property type="entry name" value="EAL_dom"/>
</dbReference>
<reference evidence="4 5" key="1">
    <citation type="submission" date="2023-07" db="EMBL/GenBank/DDBJ databases">
        <title>Sequencing the genomes of 1000 actinobacteria strains.</title>
        <authorList>
            <person name="Klenk H.-P."/>
        </authorList>
    </citation>
    <scope>NUCLEOTIDE SEQUENCE [LARGE SCALE GENOMIC DNA]</scope>
    <source>
        <strain evidence="4 5">DSM 44709</strain>
    </source>
</reference>
<evidence type="ECO:0000259" key="2">
    <source>
        <dbReference type="PROSITE" id="PS50883"/>
    </source>
</evidence>
<dbReference type="NCBIfam" id="TIGR00254">
    <property type="entry name" value="GGDEF"/>
    <property type="match status" value="1"/>
</dbReference>
<feature type="transmembrane region" description="Helical" evidence="1">
    <location>
        <begin position="163"/>
        <end position="186"/>
    </location>
</feature>
<dbReference type="GO" id="GO:0071111">
    <property type="term" value="F:cyclic-guanylate-specific phosphodiesterase activity"/>
    <property type="evidence" value="ECO:0007669"/>
    <property type="project" value="InterPro"/>
</dbReference>
<dbReference type="RefSeq" id="WP_307245428.1">
    <property type="nucleotide sequence ID" value="NZ_JAUSUZ010000001.1"/>
</dbReference>
<feature type="transmembrane region" description="Helical" evidence="1">
    <location>
        <begin position="132"/>
        <end position="151"/>
    </location>
</feature>
<evidence type="ECO:0000313" key="4">
    <source>
        <dbReference type="EMBL" id="MDQ0369873.1"/>
    </source>
</evidence>
<evidence type="ECO:0000313" key="5">
    <source>
        <dbReference type="Proteomes" id="UP001240236"/>
    </source>
</evidence>
<feature type="transmembrane region" description="Helical" evidence="1">
    <location>
        <begin position="198"/>
        <end position="215"/>
    </location>
</feature>
<keyword evidence="1" id="KW-0812">Transmembrane</keyword>
<dbReference type="CDD" id="cd01949">
    <property type="entry name" value="GGDEF"/>
    <property type="match status" value="1"/>
</dbReference>
<dbReference type="CDD" id="cd01948">
    <property type="entry name" value="EAL"/>
    <property type="match status" value="1"/>
</dbReference>
<dbReference type="Proteomes" id="UP001240236">
    <property type="component" value="Unassembled WGS sequence"/>
</dbReference>
<evidence type="ECO:0000256" key="1">
    <source>
        <dbReference type="SAM" id="Phobius"/>
    </source>
</evidence>
<proteinExistence type="predicted"/>
<dbReference type="SUPFAM" id="SSF141868">
    <property type="entry name" value="EAL domain-like"/>
    <property type="match status" value="1"/>
</dbReference>
<dbReference type="Pfam" id="PF00563">
    <property type="entry name" value="EAL"/>
    <property type="match status" value="1"/>
</dbReference>
<keyword evidence="1" id="KW-0472">Membrane</keyword>
<sequence length="758" mass="80809">MAMLRPAGWPLVIVAGAWVSLLAAHLSGLLPDDGLLFRRGMLLGSALAAAACWIAGARALPPVRRAWWWMAAGWTVLAGAILAYAVADLLGVAPSWGPVAIQTCRLLWAPLMLTGVLSFPMRPLSGRERLTFAADITTVVGGGFMIMWYFLIGPMLARGGAGLHALLGVAFPLTDLALLFGVCTLLLRSGITAVRHPLTALIAGLAVCLAADLYWSYDAVHGEIDVDSGWRTVPTLLMITGVFLAAAAAAARIARPVDVRPPADDRLARSATQLPYLALSIGYALLLAATAQERALFPWGGLVAGMIVMTGAVAARQILAMRENHELVISDALTGLANRVRLRASLDTAVRRQVTHGEVAAVLLIDLDGFKRFNDTRGHEAGDAVLIAFADVLRQCVRQSDTAGRLGGDEFAVVLHKVGDAEQAEVVARRILAAAARELTVDGVPSGIGVSIGIALTTADDPADVVRHRADMAMYQAKRRGGHRYERWTEGFEDLAATESVLAGELGGAVGSGQLRVFYQPIVTLATGEPVAVEALVRWHHPERGLIPPDRFIPLAEQTGAIEKIGLFVLEEAARQVVAWQRLPGRAHLRAGVNLSPRQLASPGLVDQVSAILARTGLSPHDLVLELTESAVADDGVCVTRLEELRRLGIRIALDDFGTGYSSLRYLTRLPVDILKLDRCFVSELNGEPEGSAVAEAVIRLSQVLHLDTVAEGIETAAQATELTLLGCRTGQGYHYARPMPAAELEELIHTSPALGGR</sequence>
<feature type="transmembrane region" description="Helical" evidence="1">
    <location>
        <begin position="235"/>
        <end position="254"/>
    </location>
</feature>
<feature type="domain" description="EAL" evidence="2">
    <location>
        <begin position="499"/>
        <end position="753"/>
    </location>
</feature>
<dbReference type="Gene3D" id="3.30.70.270">
    <property type="match status" value="1"/>
</dbReference>
<accession>A0AAE4B3A1</accession>
<dbReference type="PROSITE" id="PS50883">
    <property type="entry name" value="EAL"/>
    <property type="match status" value="1"/>
</dbReference>
<dbReference type="AlphaFoldDB" id="A0AAE4B3A1"/>
<dbReference type="Pfam" id="PF00990">
    <property type="entry name" value="GGDEF"/>
    <property type="match status" value="1"/>
</dbReference>
<feature type="transmembrane region" description="Helical" evidence="1">
    <location>
        <begin position="67"/>
        <end position="87"/>
    </location>
</feature>
<feature type="domain" description="GGDEF" evidence="3">
    <location>
        <begin position="358"/>
        <end position="490"/>
    </location>
</feature>
<dbReference type="FunFam" id="3.30.70.270:FF:000001">
    <property type="entry name" value="Diguanylate cyclase domain protein"/>
    <property type="match status" value="1"/>
</dbReference>
<comment type="caution">
    <text evidence="4">The sequence shown here is derived from an EMBL/GenBank/DDBJ whole genome shotgun (WGS) entry which is preliminary data.</text>
</comment>
<keyword evidence="1" id="KW-1133">Transmembrane helix</keyword>
<dbReference type="InterPro" id="IPR000160">
    <property type="entry name" value="GGDEF_dom"/>
</dbReference>
<dbReference type="InterPro" id="IPR043128">
    <property type="entry name" value="Rev_trsase/Diguanyl_cyclase"/>
</dbReference>
<dbReference type="SMART" id="SM00267">
    <property type="entry name" value="GGDEF"/>
    <property type="match status" value="1"/>
</dbReference>
<feature type="transmembrane region" description="Helical" evidence="1">
    <location>
        <begin position="274"/>
        <end position="291"/>
    </location>
</feature>
<dbReference type="InterPro" id="IPR050706">
    <property type="entry name" value="Cyclic-di-GMP_PDE-like"/>
</dbReference>
<dbReference type="SUPFAM" id="SSF55073">
    <property type="entry name" value="Nucleotide cyclase"/>
    <property type="match status" value="1"/>
</dbReference>
<organism evidence="4 5">
    <name type="scientific">Catenuloplanes indicus</name>
    <dbReference type="NCBI Taxonomy" id="137267"/>
    <lineage>
        <taxon>Bacteria</taxon>
        <taxon>Bacillati</taxon>
        <taxon>Actinomycetota</taxon>
        <taxon>Actinomycetes</taxon>
        <taxon>Micromonosporales</taxon>
        <taxon>Micromonosporaceae</taxon>
        <taxon>Catenuloplanes</taxon>
    </lineage>
</organism>
<evidence type="ECO:0000259" key="3">
    <source>
        <dbReference type="PROSITE" id="PS50887"/>
    </source>
</evidence>
<dbReference type="PANTHER" id="PTHR33121:SF79">
    <property type="entry name" value="CYCLIC DI-GMP PHOSPHODIESTERASE PDED-RELATED"/>
    <property type="match status" value="1"/>
</dbReference>
<protein>
    <submittedName>
        <fullName evidence="4">Diguanylate cyclase (GGDEF)-like protein</fullName>
    </submittedName>
</protein>
<dbReference type="SMART" id="SM00052">
    <property type="entry name" value="EAL"/>
    <property type="match status" value="1"/>
</dbReference>
<feature type="transmembrane region" description="Helical" evidence="1">
    <location>
        <begin position="36"/>
        <end position="55"/>
    </location>
</feature>
<keyword evidence="5" id="KW-1185">Reference proteome</keyword>
<dbReference type="PROSITE" id="PS50887">
    <property type="entry name" value="GGDEF"/>
    <property type="match status" value="1"/>
</dbReference>
<dbReference type="EMBL" id="JAUSUZ010000001">
    <property type="protein sequence ID" value="MDQ0369873.1"/>
    <property type="molecule type" value="Genomic_DNA"/>
</dbReference>
<dbReference type="Gene3D" id="3.20.20.450">
    <property type="entry name" value="EAL domain"/>
    <property type="match status" value="1"/>
</dbReference>
<dbReference type="InterPro" id="IPR035919">
    <property type="entry name" value="EAL_sf"/>
</dbReference>